<keyword evidence="1" id="KW-0378">Hydrolase</keyword>
<dbReference type="InParanoid" id="A0A0C3F4L8"/>
<gene>
    <name evidence="4" type="ORF">PILCRDRAFT_823162</name>
</gene>
<evidence type="ECO:0000256" key="3">
    <source>
        <dbReference type="PIRSR" id="PIRSR613078-2"/>
    </source>
</evidence>
<dbReference type="GO" id="GO:0004331">
    <property type="term" value="F:fructose-2,6-bisphosphate 2-phosphatase activity"/>
    <property type="evidence" value="ECO:0007669"/>
    <property type="project" value="TreeGrafter"/>
</dbReference>
<evidence type="ECO:0000256" key="2">
    <source>
        <dbReference type="PIRSR" id="PIRSR613078-1"/>
    </source>
</evidence>
<dbReference type="PANTHER" id="PTHR46517">
    <property type="entry name" value="FRUCTOSE-2,6-BISPHOSPHATASE TIGAR"/>
    <property type="match status" value="1"/>
</dbReference>
<name>A0A0C3F4L8_PILCF</name>
<reference evidence="5" key="2">
    <citation type="submission" date="2015-01" db="EMBL/GenBank/DDBJ databases">
        <title>Evolutionary Origins and Diversification of the Mycorrhizal Mutualists.</title>
        <authorList>
            <consortium name="DOE Joint Genome Institute"/>
            <consortium name="Mycorrhizal Genomics Consortium"/>
            <person name="Kohler A."/>
            <person name="Kuo A."/>
            <person name="Nagy L.G."/>
            <person name="Floudas D."/>
            <person name="Copeland A."/>
            <person name="Barry K.W."/>
            <person name="Cichocki N."/>
            <person name="Veneault-Fourrey C."/>
            <person name="LaButti K."/>
            <person name="Lindquist E.A."/>
            <person name="Lipzen A."/>
            <person name="Lundell T."/>
            <person name="Morin E."/>
            <person name="Murat C."/>
            <person name="Riley R."/>
            <person name="Ohm R."/>
            <person name="Sun H."/>
            <person name="Tunlid A."/>
            <person name="Henrissat B."/>
            <person name="Grigoriev I.V."/>
            <person name="Hibbett D.S."/>
            <person name="Martin F."/>
        </authorList>
    </citation>
    <scope>NUCLEOTIDE SEQUENCE [LARGE SCALE GENOMIC DNA]</scope>
    <source>
        <strain evidence="5">F 1598</strain>
    </source>
</reference>
<dbReference type="GO" id="GO:0005829">
    <property type="term" value="C:cytosol"/>
    <property type="evidence" value="ECO:0007669"/>
    <property type="project" value="TreeGrafter"/>
</dbReference>
<proteinExistence type="predicted"/>
<dbReference type="Pfam" id="PF00300">
    <property type="entry name" value="His_Phos_1"/>
    <property type="match status" value="1"/>
</dbReference>
<sequence>MARAIVHIVRHGETDENRQKIIQGQLDTVLNAAGLDQARRVAGALRANPFDVAFSSDLSRAVKTAETILAYHPTVQLQKIADLRERHMGNLQGQAISPTATASGNRSIETMALFASRAVRWWNKFLQYLSTLPVRDTPYEILVVSHGGWIGALVRTLVNSRKLRTAEGVAIGKCLNVSVTRIEMDDNRNGTVTKYGNISHLVGKWVETNADELYE</sequence>
<dbReference type="InterPro" id="IPR013078">
    <property type="entry name" value="His_Pase_superF_clade-1"/>
</dbReference>
<dbReference type="SMART" id="SM00855">
    <property type="entry name" value="PGAM"/>
    <property type="match status" value="1"/>
</dbReference>
<organism evidence="4 5">
    <name type="scientific">Piloderma croceum (strain F 1598)</name>
    <dbReference type="NCBI Taxonomy" id="765440"/>
    <lineage>
        <taxon>Eukaryota</taxon>
        <taxon>Fungi</taxon>
        <taxon>Dikarya</taxon>
        <taxon>Basidiomycota</taxon>
        <taxon>Agaricomycotina</taxon>
        <taxon>Agaricomycetes</taxon>
        <taxon>Agaricomycetidae</taxon>
        <taxon>Atheliales</taxon>
        <taxon>Atheliaceae</taxon>
        <taxon>Piloderma</taxon>
    </lineage>
</organism>
<accession>A0A0C3F4L8</accession>
<dbReference type="Proteomes" id="UP000054166">
    <property type="component" value="Unassembled WGS sequence"/>
</dbReference>
<dbReference type="InterPro" id="IPR001345">
    <property type="entry name" value="PG/BPGM_mutase_AS"/>
</dbReference>
<evidence type="ECO:0000256" key="1">
    <source>
        <dbReference type="ARBA" id="ARBA00022801"/>
    </source>
</evidence>
<dbReference type="PROSITE" id="PS00175">
    <property type="entry name" value="PG_MUTASE"/>
    <property type="match status" value="1"/>
</dbReference>
<dbReference type="CDD" id="cd07067">
    <property type="entry name" value="HP_PGM_like"/>
    <property type="match status" value="1"/>
</dbReference>
<dbReference type="InterPro" id="IPR029033">
    <property type="entry name" value="His_PPase_superfam"/>
</dbReference>
<evidence type="ECO:0008006" key="6">
    <source>
        <dbReference type="Google" id="ProtNLM"/>
    </source>
</evidence>
<feature type="active site" description="Proton donor/acceptor" evidence="2">
    <location>
        <position position="85"/>
    </location>
</feature>
<dbReference type="OrthoDB" id="354304at2759"/>
<dbReference type="FunCoup" id="A0A0C3F4L8">
    <property type="interactions" value="294"/>
</dbReference>
<dbReference type="STRING" id="765440.A0A0C3F4L8"/>
<dbReference type="Gene3D" id="3.40.50.1240">
    <property type="entry name" value="Phosphoglycerate mutase-like"/>
    <property type="match status" value="1"/>
</dbReference>
<dbReference type="InterPro" id="IPR051695">
    <property type="entry name" value="Phosphoglycerate_Mutase"/>
</dbReference>
<evidence type="ECO:0000313" key="5">
    <source>
        <dbReference type="Proteomes" id="UP000054166"/>
    </source>
</evidence>
<dbReference type="AlphaFoldDB" id="A0A0C3F4L8"/>
<dbReference type="EMBL" id="KN833008">
    <property type="protein sequence ID" value="KIM79625.1"/>
    <property type="molecule type" value="Genomic_DNA"/>
</dbReference>
<feature type="active site" description="Tele-phosphohistidine intermediate" evidence="2">
    <location>
        <position position="11"/>
    </location>
</feature>
<feature type="binding site" evidence="3">
    <location>
        <position position="60"/>
    </location>
    <ligand>
        <name>substrate</name>
    </ligand>
</feature>
<keyword evidence="5" id="KW-1185">Reference proteome</keyword>
<dbReference type="GO" id="GO:0043456">
    <property type="term" value="P:regulation of pentose-phosphate shunt"/>
    <property type="evidence" value="ECO:0007669"/>
    <property type="project" value="TreeGrafter"/>
</dbReference>
<feature type="binding site" evidence="3">
    <location>
        <begin position="10"/>
        <end position="17"/>
    </location>
    <ligand>
        <name>substrate</name>
    </ligand>
</feature>
<protein>
    <recommendedName>
        <fullName evidence="6">Phosphoglycerate mutase-like protein</fullName>
    </recommendedName>
</protein>
<dbReference type="SUPFAM" id="SSF53254">
    <property type="entry name" value="Phosphoglycerate mutase-like"/>
    <property type="match status" value="1"/>
</dbReference>
<dbReference type="GO" id="GO:0045820">
    <property type="term" value="P:negative regulation of glycolytic process"/>
    <property type="evidence" value="ECO:0007669"/>
    <property type="project" value="TreeGrafter"/>
</dbReference>
<dbReference type="PANTHER" id="PTHR46517:SF1">
    <property type="entry name" value="FRUCTOSE-2,6-BISPHOSPHATASE TIGAR"/>
    <property type="match status" value="1"/>
</dbReference>
<reference evidence="4 5" key="1">
    <citation type="submission" date="2014-04" db="EMBL/GenBank/DDBJ databases">
        <authorList>
            <consortium name="DOE Joint Genome Institute"/>
            <person name="Kuo A."/>
            <person name="Tarkka M."/>
            <person name="Buscot F."/>
            <person name="Kohler A."/>
            <person name="Nagy L.G."/>
            <person name="Floudas D."/>
            <person name="Copeland A."/>
            <person name="Barry K.W."/>
            <person name="Cichocki N."/>
            <person name="Veneault-Fourrey C."/>
            <person name="LaButti K."/>
            <person name="Lindquist E.A."/>
            <person name="Lipzen A."/>
            <person name="Lundell T."/>
            <person name="Morin E."/>
            <person name="Murat C."/>
            <person name="Sun H."/>
            <person name="Tunlid A."/>
            <person name="Henrissat B."/>
            <person name="Grigoriev I.V."/>
            <person name="Hibbett D.S."/>
            <person name="Martin F."/>
            <person name="Nordberg H.P."/>
            <person name="Cantor M.N."/>
            <person name="Hua S.X."/>
        </authorList>
    </citation>
    <scope>NUCLEOTIDE SEQUENCE [LARGE SCALE GENOMIC DNA]</scope>
    <source>
        <strain evidence="4 5">F 1598</strain>
    </source>
</reference>
<dbReference type="HOGENOM" id="CLU_033323_9_2_1"/>
<evidence type="ECO:0000313" key="4">
    <source>
        <dbReference type="EMBL" id="KIM79625.1"/>
    </source>
</evidence>